<dbReference type="InterPro" id="IPR036821">
    <property type="entry name" value="Peptide_deformylase_sf"/>
</dbReference>
<sequence>MAVVPLIELGNPLLRQPATPFADPTSPEVARILNDMRDTLADMRQRIGYGRGIAAPQIGVLKRLILIDTPDTNLVLVNPRFERWSREEDERYESCFSFPGIWGLVQRPLGVTVVAYTLAGEEQRIEASGSLARIIQHEMDHLDGFVWLDRGPDLHSLCTTQEYEKRYISRERESH</sequence>
<keyword evidence="2" id="KW-0479">Metal-binding</keyword>
<evidence type="ECO:0000256" key="2">
    <source>
        <dbReference type="HAMAP-Rule" id="MF_00163"/>
    </source>
</evidence>
<dbReference type="PANTHER" id="PTHR10458:SF22">
    <property type="entry name" value="PEPTIDE DEFORMYLASE"/>
    <property type="match status" value="1"/>
</dbReference>
<keyword evidence="2" id="KW-0378">Hydrolase</keyword>
<dbReference type="HAMAP" id="MF_00163">
    <property type="entry name" value="Pep_deformylase"/>
    <property type="match status" value="1"/>
</dbReference>
<dbReference type="InterPro" id="IPR023635">
    <property type="entry name" value="Peptide_deformylase"/>
</dbReference>
<dbReference type="NCBIfam" id="NF001159">
    <property type="entry name" value="PRK00150.1-3"/>
    <property type="match status" value="1"/>
</dbReference>
<dbReference type="PRINTS" id="PR01576">
    <property type="entry name" value="PDEFORMYLASE"/>
</dbReference>
<gene>
    <name evidence="3" type="primary">def_2</name>
    <name evidence="2" type="synonym">def</name>
    <name evidence="3" type="ORF">Hgul01_03662</name>
</gene>
<evidence type="ECO:0000256" key="1">
    <source>
        <dbReference type="ARBA" id="ARBA00010759"/>
    </source>
</evidence>
<accession>A0ABP9X365</accession>
<proteinExistence type="inferred from homology"/>
<feature type="active site" evidence="2">
    <location>
        <position position="138"/>
    </location>
</feature>
<feature type="binding site" evidence="2">
    <location>
        <position position="137"/>
    </location>
    <ligand>
        <name>Fe cation</name>
        <dbReference type="ChEBI" id="CHEBI:24875"/>
    </ligand>
</feature>
<evidence type="ECO:0000313" key="4">
    <source>
        <dbReference type="Proteomes" id="UP001428290"/>
    </source>
</evidence>
<comment type="similarity">
    <text evidence="1 2">Belongs to the polypeptide deformylase family.</text>
</comment>
<dbReference type="NCBIfam" id="TIGR00079">
    <property type="entry name" value="pept_deformyl"/>
    <property type="match status" value="1"/>
</dbReference>
<dbReference type="Proteomes" id="UP001428290">
    <property type="component" value="Unassembled WGS sequence"/>
</dbReference>
<dbReference type="EC" id="3.5.1.88" evidence="2"/>
<comment type="cofactor">
    <cofactor evidence="2">
        <name>Fe(2+)</name>
        <dbReference type="ChEBI" id="CHEBI:29033"/>
    </cofactor>
    <text evidence="2">Binds 1 Fe(2+) ion.</text>
</comment>
<name>A0ABP9X365_9CHLR</name>
<comment type="catalytic activity">
    <reaction evidence="2">
        <text>N-terminal N-formyl-L-methionyl-[peptide] + H2O = N-terminal L-methionyl-[peptide] + formate</text>
        <dbReference type="Rhea" id="RHEA:24420"/>
        <dbReference type="Rhea" id="RHEA-COMP:10639"/>
        <dbReference type="Rhea" id="RHEA-COMP:10640"/>
        <dbReference type="ChEBI" id="CHEBI:15377"/>
        <dbReference type="ChEBI" id="CHEBI:15740"/>
        <dbReference type="ChEBI" id="CHEBI:49298"/>
        <dbReference type="ChEBI" id="CHEBI:64731"/>
        <dbReference type="EC" id="3.5.1.88"/>
    </reaction>
</comment>
<dbReference type="PIRSF" id="PIRSF004749">
    <property type="entry name" value="Pep_def"/>
    <property type="match status" value="1"/>
</dbReference>
<feature type="binding site" evidence="2">
    <location>
        <position position="141"/>
    </location>
    <ligand>
        <name>Fe cation</name>
        <dbReference type="ChEBI" id="CHEBI:24875"/>
    </ligand>
</feature>
<comment type="function">
    <text evidence="2">Removes the formyl group from the N-terminal Met of newly synthesized proteins. Requires at least a dipeptide for an efficient rate of reaction. N-terminal L-methionine is a prerequisite for activity but the enzyme has broad specificity at other positions.</text>
</comment>
<reference evidence="3 4" key="1">
    <citation type="submission" date="2024-02" db="EMBL/GenBank/DDBJ databases">
        <title>Herpetosiphon gulosus NBRC 112829.</title>
        <authorList>
            <person name="Ichikawa N."/>
            <person name="Katano-Makiyama Y."/>
            <person name="Hidaka K."/>
        </authorList>
    </citation>
    <scope>NUCLEOTIDE SEQUENCE [LARGE SCALE GENOMIC DNA]</scope>
    <source>
        <strain evidence="3 4">NBRC 112829</strain>
    </source>
</reference>
<protein>
    <recommendedName>
        <fullName evidence="2">Peptide deformylase</fullName>
        <shortName evidence="2">PDF</shortName>
        <ecNumber evidence="2">3.5.1.88</ecNumber>
    </recommendedName>
    <alternativeName>
        <fullName evidence="2">Polypeptide deformylase</fullName>
    </alternativeName>
</protein>
<comment type="caution">
    <text evidence="3">The sequence shown here is derived from an EMBL/GenBank/DDBJ whole genome shotgun (WGS) entry which is preliminary data.</text>
</comment>
<dbReference type="CDD" id="cd00487">
    <property type="entry name" value="Pep_deformylase"/>
    <property type="match status" value="1"/>
</dbReference>
<dbReference type="PANTHER" id="PTHR10458">
    <property type="entry name" value="PEPTIDE DEFORMYLASE"/>
    <property type="match status" value="1"/>
</dbReference>
<dbReference type="Gene3D" id="3.90.45.10">
    <property type="entry name" value="Peptide deformylase"/>
    <property type="match status" value="1"/>
</dbReference>
<dbReference type="EMBL" id="BAABRU010000013">
    <property type="protein sequence ID" value="GAA5529848.1"/>
    <property type="molecule type" value="Genomic_DNA"/>
</dbReference>
<organism evidence="3 4">
    <name type="scientific">Herpetosiphon gulosus</name>
    <dbReference type="NCBI Taxonomy" id="1973496"/>
    <lineage>
        <taxon>Bacteria</taxon>
        <taxon>Bacillati</taxon>
        <taxon>Chloroflexota</taxon>
        <taxon>Chloroflexia</taxon>
        <taxon>Herpetosiphonales</taxon>
        <taxon>Herpetosiphonaceae</taxon>
        <taxon>Herpetosiphon</taxon>
    </lineage>
</organism>
<dbReference type="Pfam" id="PF01327">
    <property type="entry name" value="Pep_deformylase"/>
    <property type="match status" value="1"/>
</dbReference>
<evidence type="ECO:0000313" key="3">
    <source>
        <dbReference type="EMBL" id="GAA5529848.1"/>
    </source>
</evidence>
<feature type="binding site" evidence="2">
    <location>
        <position position="95"/>
    </location>
    <ligand>
        <name>Fe cation</name>
        <dbReference type="ChEBI" id="CHEBI:24875"/>
    </ligand>
</feature>
<dbReference type="SUPFAM" id="SSF56420">
    <property type="entry name" value="Peptide deformylase"/>
    <property type="match status" value="1"/>
</dbReference>
<dbReference type="RefSeq" id="WP_345723441.1">
    <property type="nucleotide sequence ID" value="NZ_BAABRU010000013.1"/>
</dbReference>
<keyword evidence="2" id="KW-0408">Iron</keyword>
<keyword evidence="4" id="KW-1185">Reference proteome</keyword>
<keyword evidence="2" id="KW-0648">Protein biosynthesis</keyword>